<sequence length="325" mass="34461">MADAVLNQLSAANIFDLRGVVAVVTGGGTGIGLMISSTLLANGATVYIIGPNQVDLDKVASIYNEGAEKTGRPGRVYGLAGDVRSKSEALRLVDEVGKREKHVTALFNNAGVLAGVSAHPTANTAEAFRSAYLDAITPEHFANSLNTNAVGPYWLTFAFLPLLEKWKAYESGNRRFAPQVIMTSSMNGWTKASYQLWRLDINTAGRSYPYMFSKAAIGQATATLAHELLPLGIRVNGIAPGLFQTEMTAPGTADAVGQSHIPEGAKQEFEVPATQPALVQGGRAPYGGSNRDMGSLALFLVGNWFVNGETVLIDGGTMLLHPSSY</sequence>
<protein>
    <recommendedName>
        <fullName evidence="6">NAD(P)-dependent dehydrogenase (Short-subunit alcohol dehydrogenase family)</fullName>
    </recommendedName>
</protein>
<organism evidence="4 5">
    <name type="scientific">Rhodofomes roseus</name>
    <dbReference type="NCBI Taxonomy" id="34475"/>
    <lineage>
        <taxon>Eukaryota</taxon>
        <taxon>Fungi</taxon>
        <taxon>Dikarya</taxon>
        <taxon>Basidiomycota</taxon>
        <taxon>Agaricomycotina</taxon>
        <taxon>Agaricomycetes</taxon>
        <taxon>Polyporales</taxon>
        <taxon>Rhodofomes</taxon>
    </lineage>
</organism>
<dbReference type="SUPFAM" id="SSF51735">
    <property type="entry name" value="NAD(P)-binding Rossmann-fold domains"/>
    <property type="match status" value="1"/>
</dbReference>
<comment type="caution">
    <text evidence="4">The sequence shown here is derived from an EMBL/GenBank/DDBJ whole genome shotgun (WGS) entry which is preliminary data.</text>
</comment>
<dbReference type="Pfam" id="PF00106">
    <property type="entry name" value="adh_short"/>
    <property type="match status" value="1"/>
</dbReference>
<dbReference type="InterPro" id="IPR052178">
    <property type="entry name" value="Sec_Metab_Biosynth_SDR"/>
</dbReference>
<evidence type="ECO:0000313" key="5">
    <source>
        <dbReference type="Proteomes" id="UP000298390"/>
    </source>
</evidence>
<dbReference type="Proteomes" id="UP000298390">
    <property type="component" value="Unassembled WGS sequence"/>
</dbReference>
<evidence type="ECO:0000256" key="3">
    <source>
        <dbReference type="ARBA" id="ARBA00023002"/>
    </source>
</evidence>
<dbReference type="PANTHER" id="PTHR43618">
    <property type="entry name" value="7-ALPHA-HYDROXYSTEROID DEHYDROGENASE"/>
    <property type="match status" value="1"/>
</dbReference>
<reference evidence="4 5" key="1">
    <citation type="submission" date="2019-01" db="EMBL/GenBank/DDBJ databases">
        <title>Genome sequencing of the rare red list fungi Fomitopsis rosea.</title>
        <authorList>
            <person name="Buettner E."/>
            <person name="Kellner H."/>
        </authorList>
    </citation>
    <scope>NUCLEOTIDE SEQUENCE [LARGE SCALE GENOMIC DNA]</scope>
    <source>
        <strain evidence="4 5">DSM 105464</strain>
    </source>
</reference>
<keyword evidence="2" id="KW-0521">NADP</keyword>
<evidence type="ECO:0000313" key="4">
    <source>
        <dbReference type="EMBL" id="TFY54922.1"/>
    </source>
</evidence>
<dbReference type="GO" id="GO:0016491">
    <property type="term" value="F:oxidoreductase activity"/>
    <property type="evidence" value="ECO:0007669"/>
    <property type="project" value="UniProtKB-KW"/>
</dbReference>
<gene>
    <name evidence="4" type="ORF">EVJ58_g8573</name>
</gene>
<proteinExistence type="inferred from homology"/>
<dbReference type="Gene3D" id="3.40.50.720">
    <property type="entry name" value="NAD(P)-binding Rossmann-like Domain"/>
    <property type="match status" value="1"/>
</dbReference>
<comment type="similarity">
    <text evidence="1">Belongs to the short-chain dehydrogenases/reductases (SDR) family.</text>
</comment>
<dbReference type="PANTHER" id="PTHR43618:SF18">
    <property type="entry name" value="SHORT CHAIN DEHYDROGENASE_REDUCTASE FAMILY (AFU_ORTHOLOGUE AFUA_5G12480)"/>
    <property type="match status" value="1"/>
</dbReference>
<keyword evidence="3" id="KW-0560">Oxidoreductase</keyword>
<evidence type="ECO:0008006" key="6">
    <source>
        <dbReference type="Google" id="ProtNLM"/>
    </source>
</evidence>
<name>A0A4Y9XYQ1_9APHY</name>
<dbReference type="CDD" id="cd05233">
    <property type="entry name" value="SDR_c"/>
    <property type="match status" value="1"/>
</dbReference>
<dbReference type="EMBL" id="SEKV01000645">
    <property type="protein sequence ID" value="TFY54922.1"/>
    <property type="molecule type" value="Genomic_DNA"/>
</dbReference>
<dbReference type="PRINTS" id="PR00081">
    <property type="entry name" value="GDHRDH"/>
</dbReference>
<dbReference type="AlphaFoldDB" id="A0A4Y9XYQ1"/>
<evidence type="ECO:0000256" key="1">
    <source>
        <dbReference type="ARBA" id="ARBA00006484"/>
    </source>
</evidence>
<evidence type="ECO:0000256" key="2">
    <source>
        <dbReference type="ARBA" id="ARBA00022857"/>
    </source>
</evidence>
<dbReference type="STRING" id="34475.A0A4Y9XYQ1"/>
<dbReference type="InterPro" id="IPR036291">
    <property type="entry name" value="NAD(P)-bd_dom_sf"/>
</dbReference>
<dbReference type="InterPro" id="IPR002347">
    <property type="entry name" value="SDR_fam"/>
</dbReference>
<accession>A0A4Y9XYQ1</accession>